<organism evidence="9 10">
    <name type="scientific">Streptomyces boncukensis</name>
    <dbReference type="NCBI Taxonomy" id="2711219"/>
    <lineage>
        <taxon>Bacteria</taxon>
        <taxon>Bacillati</taxon>
        <taxon>Actinomycetota</taxon>
        <taxon>Actinomycetes</taxon>
        <taxon>Kitasatosporales</taxon>
        <taxon>Streptomycetaceae</taxon>
        <taxon>Streptomyces</taxon>
    </lineage>
</organism>
<dbReference type="EMBL" id="JAAKZZ010001105">
    <property type="protein sequence ID" value="NGO74046.1"/>
    <property type="molecule type" value="Genomic_DNA"/>
</dbReference>
<dbReference type="Gene3D" id="3.50.50.60">
    <property type="entry name" value="FAD/NAD(P)-binding domain"/>
    <property type="match status" value="2"/>
</dbReference>
<dbReference type="InterPro" id="IPR052034">
    <property type="entry name" value="NasD-like"/>
</dbReference>
<keyword evidence="3" id="KW-0349">Heme</keyword>
<evidence type="ECO:0000259" key="8">
    <source>
        <dbReference type="Pfam" id="PF07992"/>
    </source>
</evidence>
<dbReference type="InterPro" id="IPR036188">
    <property type="entry name" value="FAD/NAD-bd_sf"/>
</dbReference>
<evidence type="ECO:0000313" key="10">
    <source>
        <dbReference type="Proteomes" id="UP000477722"/>
    </source>
</evidence>
<keyword evidence="10" id="KW-1185">Reference proteome</keyword>
<dbReference type="GO" id="GO:0046872">
    <property type="term" value="F:metal ion binding"/>
    <property type="evidence" value="ECO:0007669"/>
    <property type="project" value="UniProtKB-KW"/>
</dbReference>
<evidence type="ECO:0000256" key="3">
    <source>
        <dbReference type="ARBA" id="ARBA00022617"/>
    </source>
</evidence>
<comment type="cofactor">
    <cofactor evidence="1">
        <name>siroheme</name>
        <dbReference type="ChEBI" id="CHEBI:60052"/>
    </cofactor>
</comment>
<keyword evidence="5" id="KW-0560">Oxidoreductase</keyword>
<comment type="caution">
    <text evidence="9">The sequence shown here is derived from an EMBL/GenBank/DDBJ whole genome shotgun (WGS) entry which is preliminary data.</text>
</comment>
<dbReference type="Pfam" id="PF07992">
    <property type="entry name" value="Pyr_redox_2"/>
    <property type="match status" value="1"/>
</dbReference>
<evidence type="ECO:0000256" key="2">
    <source>
        <dbReference type="ARBA" id="ARBA00005096"/>
    </source>
</evidence>
<feature type="non-terminal residue" evidence="9">
    <location>
        <position position="154"/>
    </location>
</feature>
<dbReference type="AlphaFoldDB" id="A0A6G4X925"/>
<evidence type="ECO:0000256" key="4">
    <source>
        <dbReference type="ARBA" id="ARBA00022723"/>
    </source>
</evidence>
<evidence type="ECO:0000313" key="9">
    <source>
        <dbReference type="EMBL" id="NGO74046.1"/>
    </source>
</evidence>
<keyword evidence="6" id="KW-0408">Iron</keyword>
<protein>
    <submittedName>
        <fullName evidence="9">FAD-dependent oxidoreductase</fullName>
    </submittedName>
</protein>
<evidence type="ECO:0000256" key="7">
    <source>
        <dbReference type="ARBA" id="ARBA00023014"/>
    </source>
</evidence>
<dbReference type="PANTHER" id="PTHR43809">
    <property type="entry name" value="NITRITE REDUCTASE (NADH) LARGE SUBUNIT"/>
    <property type="match status" value="1"/>
</dbReference>
<dbReference type="Proteomes" id="UP000477722">
    <property type="component" value="Unassembled WGS sequence"/>
</dbReference>
<keyword evidence="7" id="KW-0411">Iron-sulfur</keyword>
<dbReference type="PANTHER" id="PTHR43809:SF1">
    <property type="entry name" value="NITRITE REDUCTASE (NADH) LARGE SUBUNIT"/>
    <property type="match status" value="1"/>
</dbReference>
<reference evidence="9 10" key="1">
    <citation type="submission" date="2020-02" db="EMBL/GenBank/DDBJ databases">
        <title>Whole-genome analyses of novel actinobacteria.</title>
        <authorList>
            <person name="Sahin N."/>
            <person name="Tatar D."/>
        </authorList>
    </citation>
    <scope>NUCLEOTIDE SEQUENCE [LARGE SCALE GENOMIC DNA]</scope>
    <source>
        <strain evidence="9 10">SB3404</strain>
    </source>
</reference>
<sequence>MNPTPARRLVVVGHGMVGHRLVETLLDRDADRSWDVTVLAEEARPAYDRVALSSCFDGADEGALRLPELPADRVSVRLGDPAAGIDREARAVTTASGVRLGYDALVLATGSRPFVPPVPGAAAPGVHVYRTLDDLDGIRRAAAASTTGRGVVVG</sequence>
<gene>
    <name evidence="9" type="ORF">G5C65_38170</name>
</gene>
<keyword evidence="4" id="KW-0479">Metal-binding</keyword>
<evidence type="ECO:0000256" key="5">
    <source>
        <dbReference type="ARBA" id="ARBA00023002"/>
    </source>
</evidence>
<dbReference type="GO" id="GO:0051536">
    <property type="term" value="F:iron-sulfur cluster binding"/>
    <property type="evidence" value="ECO:0007669"/>
    <property type="project" value="UniProtKB-KW"/>
</dbReference>
<accession>A0A6G4X925</accession>
<comment type="pathway">
    <text evidence="2">Nitrogen metabolism; nitrate reduction (assimilation).</text>
</comment>
<name>A0A6G4X925_9ACTN</name>
<feature type="domain" description="FAD/NAD(P)-binding" evidence="8">
    <location>
        <begin position="8"/>
        <end position="154"/>
    </location>
</feature>
<evidence type="ECO:0000256" key="1">
    <source>
        <dbReference type="ARBA" id="ARBA00001929"/>
    </source>
</evidence>
<evidence type="ECO:0000256" key="6">
    <source>
        <dbReference type="ARBA" id="ARBA00023004"/>
    </source>
</evidence>
<proteinExistence type="predicted"/>
<dbReference type="RefSeq" id="WP_165303673.1">
    <property type="nucleotide sequence ID" value="NZ_JAAKZZ010001105.1"/>
</dbReference>
<dbReference type="GO" id="GO:0016491">
    <property type="term" value="F:oxidoreductase activity"/>
    <property type="evidence" value="ECO:0007669"/>
    <property type="project" value="UniProtKB-KW"/>
</dbReference>
<dbReference type="SUPFAM" id="SSF51905">
    <property type="entry name" value="FAD/NAD(P)-binding domain"/>
    <property type="match status" value="1"/>
</dbReference>
<dbReference type="InterPro" id="IPR023753">
    <property type="entry name" value="FAD/NAD-binding_dom"/>
</dbReference>